<keyword evidence="2" id="KW-1133">Transmembrane helix</keyword>
<protein>
    <submittedName>
        <fullName evidence="3">Uncharacterized protein</fullName>
    </submittedName>
</protein>
<organism evidence="3">
    <name type="scientific">Noctiluca scintillans</name>
    <name type="common">Sea sparkle</name>
    <name type="synonym">Red tide dinoflagellate</name>
    <dbReference type="NCBI Taxonomy" id="2966"/>
    <lineage>
        <taxon>Eukaryota</taxon>
        <taxon>Sar</taxon>
        <taxon>Alveolata</taxon>
        <taxon>Dinophyceae</taxon>
        <taxon>Noctilucales</taxon>
        <taxon>Noctilucaceae</taxon>
        <taxon>Noctiluca</taxon>
    </lineage>
</organism>
<feature type="region of interest" description="Disordered" evidence="1">
    <location>
        <begin position="366"/>
        <end position="397"/>
    </location>
</feature>
<gene>
    <name evidence="3" type="ORF">NSCI0253_LOCUS23990</name>
</gene>
<dbReference type="AlphaFoldDB" id="A0A7S1ACU5"/>
<evidence type="ECO:0000313" key="3">
    <source>
        <dbReference type="EMBL" id="CAD8849640.1"/>
    </source>
</evidence>
<feature type="transmembrane region" description="Helical" evidence="2">
    <location>
        <begin position="63"/>
        <end position="85"/>
    </location>
</feature>
<evidence type="ECO:0000256" key="1">
    <source>
        <dbReference type="SAM" id="MobiDB-lite"/>
    </source>
</evidence>
<sequence>MEPLAEPMVQHTRKVVHYEEERTKYWNAFRDETNPKILKDDGLVISEDGGLSDIDELMYPMQYFSAGLIIVFCFMNGIMLSVVDLRALAQPGTSGQPSYFLLTNSILSVVFPGNPLEGHVEKVVPFLELLYFAYLLFQIFYECWKVWRGMRTEKDDPNIELQTWLTVSNLCWDVLPQLSSYSAIRLLYFVTPSVVGTQAYNMVCFVQDRMQNADTRMEKVWPVLQFLRYLLFLVCALVIGFDAFLVKFRLSIAYVQSSTLTLADSLAAFTFLFQILGVVNLNWFVKERLFIFIFGGEDGRVDIKEKARWDVWVALIAKKVFDQYGVMKGLIVLLAFDDYDFQQLVLDDDGKLDKMRSKNSGFFEASHGRTVPDGFTPLSPRQSPRQRASLTGGTTVP</sequence>
<evidence type="ECO:0000256" key="2">
    <source>
        <dbReference type="SAM" id="Phobius"/>
    </source>
</evidence>
<accession>A0A7S1ACU5</accession>
<reference evidence="3" key="1">
    <citation type="submission" date="2021-01" db="EMBL/GenBank/DDBJ databases">
        <authorList>
            <person name="Corre E."/>
            <person name="Pelletier E."/>
            <person name="Niang G."/>
            <person name="Scheremetjew M."/>
            <person name="Finn R."/>
            <person name="Kale V."/>
            <person name="Holt S."/>
            <person name="Cochrane G."/>
            <person name="Meng A."/>
            <person name="Brown T."/>
            <person name="Cohen L."/>
        </authorList>
    </citation>
    <scope>NUCLEOTIDE SEQUENCE</scope>
</reference>
<name>A0A7S1ACU5_NOCSC</name>
<keyword evidence="2" id="KW-0812">Transmembrane</keyword>
<keyword evidence="2" id="KW-0472">Membrane</keyword>
<feature type="transmembrane region" description="Helical" evidence="2">
    <location>
        <begin position="126"/>
        <end position="144"/>
    </location>
</feature>
<dbReference type="EMBL" id="HBFQ01034041">
    <property type="protein sequence ID" value="CAD8849640.1"/>
    <property type="molecule type" value="Transcribed_RNA"/>
</dbReference>
<feature type="compositionally biased region" description="Polar residues" evidence="1">
    <location>
        <begin position="379"/>
        <end position="397"/>
    </location>
</feature>
<proteinExistence type="predicted"/>
<feature type="transmembrane region" description="Helical" evidence="2">
    <location>
        <begin position="226"/>
        <end position="246"/>
    </location>
</feature>
<feature type="transmembrane region" description="Helical" evidence="2">
    <location>
        <begin position="266"/>
        <end position="285"/>
    </location>
</feature>